<keyword evidence="4" id="KW-1185">Reference proteome</keyword>
<comment type="similarity">
    <text evidence="1 2">Belongs to the UPF0178 family.</text>
</comment>
<evidence type="ECO:0000256" key="2">
    <source>
        <dbReference type="HAMAP-Rule" id="MF_00489"/>
    </source>
</evidence>
<organism evidence="3 4">
    <name type="scientific">Peredibacter starrii</name>
    <dbReference type="NCBI Taxonomy" id="28202"/>
    <lineage>
        <taxon>Bacteria</taxon>
        <taxon>Pseudomonadati</taxon>
        <taxon>Bdellovibrionota</taxon>
        <taxon>Bacteriovoracia</taxon>
        <taxon>Bacteriovoracales</taxon>
        <taxon>Bacteriovoracaceae</taxon>
        <taxon>Peredibacter</taxon>
    </lineage>
</organism>
<evidence type="ECO:0000256" key="1">
    <source>
        <dbReference type="ARBA" id="ARBA00008522"/>
    </source>
</evidence>
<name>A0AAX4HTZ3_9BACT</name>
<dbReference type="InterPro" id="IPR003791">
    <property type="entry name" value="UPF0178"/>
</dbReference>
<dbReference type="AlphaFoldDB" id="A0AAX4HTZ3"/>
<evidence type="ECO:0000313" key="3">
    <source>
        <dbReference type="EMBL" id="WPU66638.1"/>
    </source>
</evidence>
<dbReference type="EMBL" id="CP139487">
    <property type="protein sequence ID" value="WPU66638.1"/>
    <property type="molecule type" value="Genomic_DNA"/>
</dbReference>
<dbReference type="Proteomes" id="UP001324634">
    <property type="component" value="Chromosome"/>
</dbReference>
<dbReference type="Pfam" id="PF02639">
    <property type="entry name" value="DUF188"/>
    <property type="match status" value="1"/>
</dbReference>
<sequence>MVFIKIYIDGDGCPVKEETYKVAFRYQIPVIVVANKAINIPLHPLVSMQVVSQGPDEADNWIAENIQANDICITADIPLADRCLKKSAKALNVRGEEFTEDMIGDAMATRELMKHLRELGEMKGGPPPFEKRDRSAFLGSLDRIIQAIKRKSV</sequence>
<gene>
    <name evidence="3" type="ORF">SOO65_07760</name>
</gene>
<proteinExistence type="inferred from homology"/>
<dbReference type="KEGG" id="psti:SOO65_07760"/>
<dbReference type="HAMAP" id="MF_00489">
    <property type="entry name" value="UPF0178"/>
    <property type="match status" value="1"/>
</dbReference>
<accession>A0AAX4HTZ3</accession>
<evidence type="ECO:0000313" key="4">
    <source>
        <dbReference type="Proteomes" id="UP001324634"/>
    </source>
</evidence>
<dbReference type="RefSeq" id="WP_321399053.1">
    <property type="nucleotide sequence ID" value="NZ_CP139487.1"/>
</dbReference>
<protein>
    <recommendedName>
        <fullName evidence="2">UPF0178 protein SOO65_07760</fullName>
    </recommendedName>
</protein>
<dbReference type="PANTHER" id="PTHR35146">
    <property type="entry name" value="UPF0178 PROTEIN YAII"/>
    <property type="match status" value="1"/>
</dbReference>
<dbReference type="CDD" id="cd18720">
    <property type="entry name" value="PIN_YqxD-like"/>
    <property type="match status" value="1"/>
</dbReference>
<dbReference type="PANTHER" id="PTHR35146:SF1">
    <property type="entry name" value="UPF0178 PROTEIN YAII"/>
    <property type="match status" value="1"/>
</dbReference>
<reference evidence="3 4" key="1">
    <citation type="submission" date="2023-11" db="EMBL/GenBank/DDBJ databases">
        <title>Peredibacter starrii A3.12.</title>
        <authorList>
            <person name="Mitchell R.J."/>
        </authorList>
    </citation>
    <scope>NUCLEOTIDE SEQUENCE [LARGE SCALE GENOMIC DNA]</scope>
    <source>
        <strain evidence="3 4">A3.12</strain>
    </source>
</reference>
<dbReference type="NCBIfam" id="NF001095">
    <property type="entry name" value="PRK00124.1"/>
    <property type="match status" value="1"/>
</dbReference>